<comment type="catalytic activity">
    <reaction evidence="7">
        <text>NAD(+) + H2O = ADP-D-ribose + nicotinamide + H(+)</text>
        <dbReference type="Rhea" id="RHEA:16301"/>
        <dbReference type="ChEBI" id="CHEBI:15377"/>
        <dbReference type="ChEBI" id="CHEBI:15378"/>
        <dbReference type="ChEBI" id="CHEBI:17154"/>
        <dbReference type="ChEBI" id="CHEBI:57540"/>
        <dbReference type="ChEBI" id="CHEBI:57967"/>
        <dbReference type="EC" id="3.2.2.6"/>
    </reaction>
    <physiologicalReaction direction="left-to-right" evidence="7">
        <dbReference type="Rhea" id="RHEA:16302"/>
    </physiologicalReaction>
</comment>
<dbReference type="InterPro" id="IPR032675">
    <property type="entry name" value="LRR_dom_sf"/>
</dbReference>
<dbReference type="SUPFAM" id="SSF52058">
    <property type="entry name" value="L domain-like"/>
    <property type="match status" value="1"/>
</dbReference>
<dbReference type="SUPFAM" id="SSF46785">
    <property type="entry name" value="Winged helix' DNA-binding domain"/>
    <property type="match status" value="1"/>
</dbReference>
<gene>
    <name evidence="9" type="ORF">K2173_005543</name>
</gene>
<dbReference type="Gene3D" id="1.10.8.430">
    <property type="entry name" value="Helical domain of apoptotic protease-activating factors"/>
    <property type="match status" value="1"/>
</dbReference>
<reference evidence="9 10" key="1">
    <citation type="submission" date="2021-09" db="EMBL/GenBank/DDBJ databases">
        <title>Genomic insights and catalytic innovation underlie evolution of tropane alkaloids biosynthesis.</title>
        <authorList>
            <person name="Wang Y.-J."/>
            <person name="Tian T."/>
            <person name="Huang J.-P."/>
            <person name="Huang S.-X."/>
        </authorList>
    </citation>
    <scope>NUCLEOTIDE SEQUENCE [LARGE SCALE GENOMIC DNA]</scope>
    <source>
        <strain evidence="9">KIB-2018</strain>
        <tissue evidence="9">Leaf</tissue>
    </source>
</reference>
<dbReference type="SMART" id="SM00255">
    <property type="entry name" value="TIR"/>
    <property type="match status" value="1"/>
</dbReference>
<keyword evidence="5" id="KW-0611">Plant defense</keyword>
<evidence type="ECO:0000256" key="5">
    <source>
        <dbReference type="ARBA" id="ARBA00022821"/>
    </source>
</evidence>
<name>A0AAV8SKZ3_9ROSI</name>
<keyword evidence="2" id="KW-0433">Leucine-rich repeat</keyword>
<dbReference type="PANTHER" id="PTHR11017">
    <property type="entry name" value="LEUCINE-RICH REPEAT-CONTAINING PROTEIN"/>
    <property type="match status" value="1"/>
</dbReference>
<dbReference type="Proteomes" id="UP001159364">
    <property type="component" value="Linkage Group LG10"/>
</dbReference>
<keyword evidence="6" id="KW-0520">NAD</keyword>
<keyword evidence="3" id="KW-0677">Repeat</keyword>
<dbReference type="Gene3D" id="3.80.10.10">
    <property type="entry name" value="Ribonuclease Inhibitor"/>
    <property type="match status" value="2"/>
</dbReference>
<dbReference type="AlphaFoldDB" id="A0AAV8SKZ3"/>
<feature type="domain" description="TIR" evidence="8">
    <location>
        <begin position="6"/>
        <end position="171"/>
    </location>
</feature>
<dbReference type="InterPro" id="IPR045344">
    <property type="entry name" value="C-JID"/>
</dbReference>
<dbReference type="Pfam" id="PF20160">
    <property type="entry name" value="C-JID"/>
    <property type="match status" value="1"/>
</dbReference>
<dbReference type="InterPro" id="IPR002182">
    <property type="entry name" value="NB-ARC"/>
</dbReference>
<organism evidence="9 10">
    <name type="scientific">Erythroxylum novogranatense</name>
    <dbReference type="NCBI Taxonomy" id="1862640"/>
    <lineage>
        <taxon>Eukaryota</taxon>
        <taxon>Viridiplantae</taxon>
        <taxon>Streptophyta</taxon>
        <taxon>Embryophyta</taxon>
        <taxon>Tracheophyta</taxon>
        <taxon>Spermatophyta</taxon>
        <taxon>Magnoliopsida</taxon>
        <taxon>eudicotyledons</taxon>
        <taxon>Gunneridae</taxon>
        <taxon>Pentapetalae</taxon>
        <taxon>rosids</taxon>
        <taxon>fabids</taxon>
        <taxon>Malpighiales</taxon>
        <taxon>Erythroxylaceae</taxon>
        <taxon>Erythroxylum</taxon>
    </lineage>
</organism>
<sequence>MATQQWKHHIFISFRGEDTRHNFVCHLYDALSRKGLKTFVDDQLPRGEEINSELLQAIQDSKVALIIFSENYASSSWCLDELLEIIECHETHNQIVLPVFYHVNPSDVRKQNGSFEKSFAKHSENPRYSNKIQKWKDALTKTANISGMGPDATSKDNALIDLIVRDILEKLKHLSPPNLEGFVGLKSKISQVKTLLATGSSDVRILGIWGMGGIGKTTLAEAIFAELSSQFEGHCIVKKVREAWERGREQRLLEKLISKLLEQSNVKIDTTIISLEPFLVERLRSKRVFVVLDDVADRSQLEYLIRNQCWFGAGSNIIITSRDDQVFKGIADNIYEVEALSYTDSHELFVWNALKQKEPSQDHIPLIDSFVNYARGNPLAIKVLGSFVCGDRVDLWKEALMKLSNCPNKDIHNVLKLSYDGLDREEKAIFLHIACFFKGENVNEAKRVFTSCGLSANIGVSRLVGKSLVTISKYGDKLDMHDLLKEMGREIVRQESKDPRRRSRLWDAEEIRRVFEENGGTEAIESIILNTSQIRDIVLDPNVFKGMPNLKFLRFYTSWGERSRLHLTRGLHFLPSGLRCLYWDKYPLESLPTDFDAKELLVLHLPNSNIKQILNEVKGAGKLKVAAQSPIESSLISRVINIASRILPSSIGNIKVPSYYCQLLSKITCMDMKGCQNLKSFPNNVDLQCLEILNLRACSNLKILPKLSTNLRKLYVGDTAIKEVHSSSIEGLNRLQVLSMSGCKKLKRLPSNICKLQALQRLDLRSCSSLRKFPEILEPMYNLREVELSLSAIEAMPSSIDNVKGLESLFLKNCLNLACFPESFGNRVRGIRRFEFSTTCQQRKMPYSLSDFADIRCLFFIISPCSLCYPEYFDVKVTIHRGMFLEFEMTSLVSESISYLIDLPSHPCLRFLSPYYILDLYSCSIRELPKGLGSLYYLRKLDLRRNNFVEIPASIKQLSVLESLRLDDCPMLRSLPQLPTSLCELTAVHCKSLKTLLAFKQPIFNGRKMDFRECLKLEEKECEATAYKLLRNGPKDVYLYYPGSRSPEWFRHQTTGDFIKIKLLSNWFFNRRFIGFAFCVILGCPLTPMDMDSVNVKFEWYFENNYNPTTSLFPYQSHFDPWVPPKRNRSPKQQHVLVWCLHDFNVWISERRHLFGHHCINMASFKFSIPWNKGGIKKCGITPLYMQDDEDEDEYDDDEFRGC</sequence>
<evidence type="ECO:0000256" key="6">
    <source>
        <dbReference type="ARBA" id="ARBA00023027"/>
    </source>
</evidence>
<dbReference type="SUPFAM" id="SSF52540">
    <property type="entry name" value="P-loop containing nucleoside triphosphate hydrolases"/>
    <property type="match status" value="1"/>
</dbReference>
<dbReference type="InterPro" id="IPR000157">
    <property type="entry name" value="TIR_dom"/>
</dbReference>
<evidence type="ECO:0000256" key="1">
    <source>
        <dbReference type="ARBA" id="ARBA00011982"/>
    </source>
</evidence>
<evidence type="ECO:0000256" key="2">
    <source>
        <dbReference type="ARBA" id="ARBA00022614"/>
    </source>
</evidence>
<protein>
    <recommendedName>
        <fullName evidence="1">ADP-ribosyl cyclase/cyclic ADP-ribose hydrolase</fullName>
        <ecNumber evidence="1">3.2.2.6</ecNumber>
    </recommendedName>
</protein>
<dbReference type="PANTHER" id="PTHR11017:SF479">
    <property type="entry name" value="DISEASE RESISTANCE PROTEIN (TIR-NBS-LRR CLASS) FAMILY"/>
    <property type="match status" value="1"/>
</dbReference>
<accession>A0AAV8SKZ3</accession>
<evidence type="ECO:0000256" key="7">
    <source>
        <dbReference type="ARBA" id="ARBA00047304"/>
    </source>
</evidence>
<dbReference type="InterPro" id="IPR058192">
    <property type="entry name" value="WHD_ROQ1-like"/>
</dbReference>
<dbReference type="InterPro" id="IPR042197">
    <property type="entry name" value="Apaf_helical"/>
</dbReference>
<dbReference type="GO" id="GO:0043531">
    <property type="term" value="F:ADP binding"/>
    <property type="evidence" value="ECO:0007669"/>
    <property type="project" value="InterPro"/>
</dbReference>
<evidence type="ECO:0000313" key="10">
    <source>
        <dbReference type="Proteomes" id="UP001159364"/>
    </source>
</evidence>
<dbReference type="InterPro" id="IPR027417">
    <property type="entry name" value="P-loop_NTPase"/>
</dbReference>
<evidence type="ECO:0000259" key="8">
    <source>
        <dbReference type="PROSITE" id="PS50104"/>
    </source>
</evidence>
<dbReference type="InterPro" id="IPR035897">
    <property type="entry name" value="Toll_tir_struct_dom_sf"/>
</dbReference>
<evidence type="ECO:0000256" key="3">
    <source>
        <dbReference type="ARBA" id="ARBA00022737"/>
    </source>
</evidence>
<dbReference type="GO" id="GO:0007165">
    <property type="term" value="P:signal transduction"/>
    <property type="evidence" value="ECO:0007669"/>
    <property type="project" value="InterPro"/>
</dbReference>
<dbReference type="Pfam" id="PF00931">
    <property type="entry name" value="NB-ARC"/>
    <property type="match status" value="1"/>
</dbReference>
<dbReference type="InterPro" id="IPR036390">
    <property type="entry name" value="WH_DNA-bd_sf"/>
</dbReference>
<dbReference type="EC" id="3.2.2.6" evidence="1"/>
<keyword evidence="10" id="KW-1185">Reference proteome</keyword>
<dbReference type="PRINTS" id="PR00364">
    <property type="entry name" value="DISEASERSIST"/>
</dbReference>
<comment type="caution">
    <text evidence="9">The sequence shown here is derived from an EMBL/GenBank/DDBJ whole genome shotgun (WGS) entry which is preliminary data.</text>
</comment>
<evidence type="ECO:0000256" key="4">
    <source>
        <dbReference type="ARBA" id="ARBA00022801"/>
    </source>
</evidence>
<dbReference type="GO" id="GO:0006952">
    <property type="term" value="P:defense response"/>
    <property type="evidence" value="ECO:0007669"/>
    <property type="project" value="UniProtKB-KW"/>
</dbReference>
<proteinExistence type="predicted"/>
<dbReference type="FunFam" id="3.40.50.10140:FF:000007">
    <property type="entry name" value="Disease resistance protein (TIR-NBS-LRR class)"/>
    <property type="match status" value="1"/>
</dbReference>
<dbReference type="Pfam" id="PF23282">
    <property type="entry name" value="WHD_ROQ1"/>
    <property type="match status" value="1"/>
</dbReference>
<dbReference type="SUPFAM" id="SSF52200">
    <property type="entry name" value="Toll/Interleukin receptor TIR domain"/>
    <property type="match status" value="1"/>
</dbReference>
<evidence type="ECO:0000313" key="9">
    <source>
        <dbReference type="EMBL" id="KAJ8752654.1"/>
    </source>
</evidence>
<dbReference type="PROSITE" id="PS50104">
    <property type="entry name" value="TIR"/>
    <property type="match status" value="1"/>
</dbReference>
<keyword evidence="4" id="KW-0378">Hydrolase</keyword>
<dbReference type="Pfam" id="PF01582">
    <property type="entry name" value="TIR"/>
    <property type="match status" value="1"/>
</dbReference>
<dbReference type="EMBL" id="JAIWQS010000010">
    <property type="protein sequence ID" value="KAJ8752654.1"/>
    <property type="molecule type" value="Genomic_DNA"/>
</dbReference>
<dbReference type="GO" id="GO:0061809">
    <property type="term" value="F:NAD+ nucleosidase activity, cyclic ADP-ribose generating"/>
    <property type="evidence" value="ECO:0007669"/>
    <property type="project" value="UniProtKB-EC"/>
</dbReference>
<dbReference type="InterPro" id="IPR044974">
    <property type="entry name" value="Disease_R_plants"/>
</dbReference>
<dbReference type="Gene3D" id="3.40.50.300">
    <property type="entry name" value="P-loop containing nucleotide triphosphate hydrolases"/>
    <property type="match status" value="1"/>
</dbReference>
<dbReference type="Gene3D" id="3.40.50.10140">
    <property type="entry name" value="Toll/interleukin-1 receptor homology (TIR) domain"/>
    <property type="match status" value="1"/>
</dbReference>